<proteinExistence type="predicted"/>
<dbReference type="eggNOG" id="ENOG502THNI">
    <property type="taxonomic scope" value="Eukaryota"/>
</dbReference>
<evidence type="ECO:0000313" key="3">
    <source>
        <dbReference type="EMBL" id="EGT56181.1"/>
    </source>
</evidence>
<dbReference type="FunCoup" id="G0PH94">
    <property type="interactions" value="1090"/>
</dbReference>
<dbReference type="OrthoDB" id="5843956at2759"/>
<name>G0PH94_CAEBE</name>
<accession>G0PH94</accession>
<dbReference type="EMBL" id="GL380468">
    <property type="protein sequence ID" value="EGT56181.1"/>
    <property type="molecule type" value="Genomic_DNA"/>
</dbReference>
<dbReference type="InParanoid" id="G0PH94"/>
<keyword evidence="4" id="KW-1185">Reference proteome</keyword>
<keyword evidence="2" id="KW-1133">Transmembrane helix</keyword>
<dbReference type="OMA" id="SHGHYFA"/>
<dbReference type="AlphaFoldDB" id="G0PH94"/>
<evidence type="ECO:0000256" key="2">
    <source>
        <dbReference type="SAM" id="Phobius"/>
    </source>
</evidence>
<protein>
    <submittedName>
        <fullName evidence="3">Uncharacterized protein</fullName>
    </submittedName>
</protein>
<sequence length="181" mass="20426">MAELAVLVAKTKMAIDAVKKIQEVIKLVSAASKIQELMTHRTLGDIAVLQTMIQRVAESSNKKLHEDFAKHKIVERLNHVARELSDDHSHGFGNTNSGDESFTIFECVRNKGMWKQKTRALYVTAGVMSAPLLFLPAIYMGYCAVDMERHINETERELKFCVEEIESIFDQTNSLMLANIV</sequence>
<dbReference type="Proteomes" id="UP000008068">
    <property type="component" value="Unassembled WGS sequence"/>
</dbReference>
<organism evidence="4">
    <name type="scientific">Caenorhabditis brenneri</name>
    <name type="common">Nematode worm</name>
    <dbReference type="NCBI Taxonomy" id="135651"/>
    <lineage>
        <taxon>Eukaryota</taxon>
        <taxon>Metazoa</taxon>
        <taxon>Ecdysozoa</taxon>
        <taxon>Nematoda</taxon>
        <taxon>Chromadorea</taxon>
        <taxon>Rhabditida</taxon>
        <taxon>Rhabditina</taxon>
        <taxon>Rhabditomorpha</taxon>
        <taxon>Rhabditoidea</taxon>
        <taxon>Rhabditidae</taxon>
        <taxon>Peloderinae</taxon>
        <taxon>Caenorhabditis</taxon>
    </lineage>
</organism>
<evidence type="ECO:0000313" key="4">
    <source>
        <dbReference type="Proteomes" id="UP000008068"/>
    </source>
</evidence>
<feature type="coiled-coil region" evidence="1">
    <location>
        <begin position="144"/>
        <end position="171"/>
    </location>
</feature>
<evidence type="ECO:0000256" key="1">
    <source>
        <dbReference type="SAM" id="Coils"/>
    </source>
</evidence>
<reference evidence="4" key="1">
    <citation type="submission" date="2011-07" db="EMBL/GenBank/DDBJ databases">
        <authorList>
            <consortium name="Caenorhabditis brenneri Sequencing and Analysis Consortium"/>
            <person name="Wilson R.K."/>
        </authorList>
    </citation>
    <scope>NUCLEOTIDE SEQUENCE [LARGE SCALE GENOMIC DNA]</scope>
    <source>
        <strain evidence="4">PB2801</strain>
    </source>
</reference>
<dbReference type="HOGENOM" id="CLU_1596069_0_0_1"/>
<feature type="transmembrane region" description="Helical" evidence="2">
    <location>
        <begin position="120"/>
        <end position="142"/>
    </location>
</feature>
<keyword evidence="1" id="KW-0175">Coiled coil</keyword>
<keyword evidence="2" id="KW-0812">Transmembrane</keyword>
<gene>
    <name evidence="3" type="ORF">CAEBREN_06084</name>
</gene>
<keyword evidence="2" id="KW-0472">Membrane</keyword>